<dbReference type="Proteomes" id="UP000183209">
    <property type="component" value="Unassembled WGS sequence"/>
</dbReference>
<reference evidence="2 3" key="1">
    <citation type="submission" date="2016-10" db="EMBL/GenBank/DDBJ databases">
        <authorList>
            <person name="de Groot N.N."/>
        </authorList>
    </citation>
    <scope>NUCLEOTIDE SEQUENCE [LARGE SCALE GENOMIC DNA]</scope>
    <source>
        <strain evidence="2 3">CGMCC 1.6114</strain>
    </source>
</reference>
<feature type="chain" id="PRO_5010384902" description="DUF4843 domain-containing protein" evidence="1">
    <location>
        <begin position="25"/>
        <end position="255"/>
    </location>
</feature>
<gene>
    <name evidence="2" type="ORF">SAMN04487906_1124</name>
</gene>
<dbReference type="Pfam" id="PF16132">
    <property type="entry name" value="DUF4843"/>
    <property type="match status" value="1"/>
</dbReference>
<evidence type="ECO:0000313" key="3">
    <source>
        <dbReference type="Proteomes" id="UP000183209"/>
    </source>
</evidence>
<dbReference type="PROSITE" id="PS51257">
    <property type="entry name" value="PROKAR_LIPOPROTEIN"/>
    <property type="match status" value="1"/>
</dbReference>
<sequence length="255" mass="29043">MKTILNYLVVIVVFVSAISCSEDAIDTYKGKDSIYFTWAVDGLRTGSIVTYMDSTGYSFAFDPIDVQSVVYKLPVSVQGNVSNKDRVINVKVSEASTAVEGTHFELPEQVVFHANQAVDSIPLTLFRSPDLKIDTLRVVLELLPNENFDIDMKNKVTDELTQGKRDFTVFELAADDIFKTPAYWFESYLGTYTLKKADLMQELLGIPYDFYESRDALQYVFYHAKFMKRYLEEKKAAGETIYEEDGTEMQMGKYA</sequence>
<evidence type="ECO:0008006" key="4">
    <source>
        <dbReference type="Google" id="ProtNLM"/>
    </source>
</evidence>
<dbReference type="OrthoDB" id="1096291at2"/>
<dbReference type="AlphaFoldDB" id="A0A1I6RK13"/>
<proteinExistence type="predicted"/>
<dbReference type="InterPro" id="IPR032299">
    <property type="entry name" value="DUF4843"/>
</dbReference>
<feature type="signal peptide" evidence="1">
    <location>
        <begin position="1"/>
        <end position="24"/>
    </location>
</feature>
<protein>
    <recommendedName>
        <fullName evidence="4">DUF4843 domain-containing protein</fullName>
    </recommendedName>
</protein>
<evidence type="ECO:0000256" key="1">
    <source>
        <dbReference type="SAM" id="SignalP"/>
    </source>
</evidence>
<dbReference type="RefSeq" id="WP_074977533.1">
    <property type="nucleotide sequence ID" value="NZ_FPAG01000003.1"/>
</dbReference>
<name>A0A1I6RK13_9FLAO</name>
<organism evidence="2 3">
    <name type="scientific">Zhouia amylolytica</name>
    <dbReference type="NCBI Taxonomy" id="376730"/>
    <lineage>
        <taxon>Bacteria</taxon>
        <taxon>Pseudomonadati</taxon>
        <taxon>Bacteroidota</taxon>
        <taxon>Flavobacteriia</taxon>
        <taxon>Flavobacteriales</taxon>
        <taxon>Flavobacteriaceae</taxon>
        <taxon>Zhouia</taxon>
    </lineage>
</organism>
<evidence type="ECO:0000313" key="2">
    <source>
        <dbReference type="EMBL" id="SFS65032.1"/>
    </source>
</evidence>
<keyword evidence="1" id="KW-0732">Signal</keyword>
<accession>A0A1I6RK13</accession>
<dbReference type="EMBL" id="FPAG01000003">
    <property type="protein sequence ID" value="SFS65032.1"/>
    <property type="molecule type" value="Genomic_DNA"/>
</dbReference>